<feature type="transmembrane region" description="Helical" evidence="10">
    <location>
        <begin position="242"/>
        <end position="263"/>
    </location>
</feature>
<keyword evidence="5" id="KW-0547">Nucleotide-binding</keyword>
<feature type="modified residue" description="4-aspartylphosphate" evidence="9">
    <location>
        <position position="757"/>
    </location>
</feature>
<name>A0ABW0LTP0_9BACL</name>
<dbReference type="PROSITE" id="PS50109">
    <property type="entry name" value="HIS_KIN"/>
    <property type="match status" value="2"/>
</dbReference>
<keyword evidence="7 13" id="KW-0067">ATP-binding</keyword>
<dbReference type="SMART" id="SM00448">
    <property type="entry name" value="REC"/>
    <property type="match status" value="1"/>
</dbReference>
<dbReference type="Gene3D" id="1.10.287.130">
    <property type="match status" value="1"/>
</dbReference>
<dbReference type="Pfam" id="PF00512">
    <property type="entry name" value="HisKA"/>
    <property type="match status" value="1"/>
</dbReference>
<keyword evidence="3 9" id="KW-0597">Phosphoprotein</keyword>
<evidence type="ECO:0000313" key="13">
    <source>
        <dbReference type="EMBL" id="MFC5469159.1"/>
    </source>
</evidence>
<dbReference type="SMART" id="SM00388">
    <property type="entry name" value="HisKA"/>
    <property type="match status" value="1"/>
</dbReference>
<keyword evidence="10" id="KW-0472">Membrane</keyword>
<dbReference type="SUPFAM" id="SSF49785">
    <property type="entry name" value="Galactose-binding domain-like"/>
    <property type="match status" value="1"/>
</dbReference>
<evidence type="ECO:0000256" key="5">
    <source>
        <dbReference type="ARBA" id="ARBA00022741"/>
    </source>
</evidence>
<dbReference type="InterPro" id="IPR011623">
    <property type="entry name" value="7TMR_DISM_rcpt_extracell_dom1"/>
</dbReference>
<dbReference type="Pfam" id="PF00072">
    <property type="entry name" value="Response_reg"/>
    <property type="match status" value="1"/>
</dbReference>
<feature type="transmembrane region" description="Helical" evidence="10">
    <location>
        <begin position="364"/>
        <end position="383"/>
    </location>
</feature>
<keyword evidence="10" id="KW-0812">Transmembrane</keyword>
<protein>
    <recommendedName>
        <fullName evidence="2">histidine kinase</fullName>
        <ecNumber evidence="2">2.7.13.3</ecNumber>
    </recommendedName>
</protein>
<dbReference type="RefSeq" id="WP_209748856.1">
    <property type="nucleotide sequence ID" value="NZ_JBHSMH010000025.1"/>
</dbReference>
<keyword evidence="6" id="KW-0418">Kinase</keyword>
<evidence type="ECO:0000259" key="11">
    <source>
        <dbReference type="PROSITE" id="PS50109"/>
    </source>
</evidence>
<evidence type="ECO:0000256" key="2">
    <source>
        <dbReference type="ARBA" id="ARBA00012438"/>
    </source>
</evidence>
<keyword evidence="4" id="KW-0808">Transferase</keyword>
<feature type="domain" description="Response regulatory" evidence="12">
    <location>
        <begin position="706"/>
        <end position="824"/>
    </location>
</feature>
<evidence type="ECO:0000256" key="3">
    <source>
        <dbReference type="ARBA" id="ARBA00022553"/>
    </source>
</evidence>
<evidence type="ECO:0000256" key="8">
    <source>
        <dbReference type="ARBA" id="ARBA00023012"/>
    </source>
</evidence>
<feature type="domain" description="Histidine kinase" evidence="11">
    <location>
        <begin position="442"/>
        <end position="660"/>
    </location>
</feature>
<feature type="transmembrane region" description="Helical" evidence="10">
    <location>
        <begin position="339"/>
        <end position="357"/>
    </location>
</feature>
<feature type="transmembrane region" description="Helical" evidence="10">
    <location>
        <begin position="216"/>
        <end position="235"/>
    </location>
</feature>
<keyword evidence="10" id="KW-1133">Transmembrane helix</keyword>
<comment type="catalytic activity">
    <reaction evidence="1">
        <text>ATP + protein L-histidine = ADP + protein N-phospho-L-histidine.</text>
        <dbReference type="EC" id="2.7.13.3"/>
    </reaction>
</comment>
<dbReference type="InterPro" id="IPR010559">
    <property type="entry name" value="Sig_transdc_His_kin_internal"/>
</dbReference>
<evidence type="ECO:0000256" key="9">
    <source>
        <dbReference type="PROSITE-ProRule" id="PRU00169"/>
    </source>
</evidence>
<dbReference type="EMBL" id="JBHSMH010000025">
    <property type="protein sequence ID" value="MFC5469159.1"/>
    <property type="molecule type" value="Genomic_DNA"/>
</dbReference>
<sequence length="1044" mass="115059">MKNVLNRLHSRRIRIALLISMLLAVLAAALLPFVGLAPSRSGPRAQDGVLDLRAWSLEKDGPVGLNGRWLFRWGELTDGGPGGTDSAKPVAFAEVPGEWERYGATGRGYATYRLTVVTGETPGKLGLKIPAIAPAYRMLVDGREIASSGVVSSDRATTREAYSPKTVFFEPRGERFYVDLQVANELYPHGGIWYSLTLGTEKSMLELKQRNTVVDMAVFGGCALLGAYQIAVFLLRRAERSTLYFGVCCLLGAIRLWVVGGMYVVDFFPRTDIRLIVHLEYLTYYGGVAMAALFVRELFPKDFNGAAIRAIGWTGLGFIATVLVLPVETFTGFIDYFKLFSLLSLAYIIYGFSLALWRGRSGALLQLTGWLAFVAAAFHDIMYSDGRMIWIDLQLVPYGFLLLAFIEALELARRFTHAYRIIGTMSEELLAQNRMKDEFLANTSHELKTPLHGIMNLSQALREEKSGPLSRDQREQLDVVVSVARRMSNLINDILDLSRLKNRGIELQLKPIDVRAAVESQREIFRHYIGDKPIALRMSWPDDLPDALADEGRLLQIVYNLIGNAVKFTSGGEVVIEGRAVGSMLHITVSDTGIGIPADKQEAIFHSFEQVGTSVAREYGGAGLGLGITRRLVELHGGTLSVVSEVGRGSAFTFTIPVGTGGSAEARRSTGPDEGRFAAERLPSLSAWRESAASAESVSSVRREQAILAVDDDPVNLRVLRAVFADGAHEVMTASSGEEALKLIDREGGKIGLVILDVMMPGMTGYETCLRIREKHALSELPVLLTTVRNEQNDVMYGFEVGANDYLTKPFQPYELRARAHTLLEMKRSAEEAVHSEIAFLQAQIKPHFLYNALNTILSLSLDEPQTAHDLLLYLSRYLRGSFDFKNKERLVPLRKELELAEAYAKIESARFGDRLRMHYDIDEGAAFHLPPLTLQPLVENAVRHGVMKKEDGGTVTVSIRVHAEKIVVSVSDDGVGMPESAQAILAKERDDGGGVGLKNIHQRLLRAFGNGLEFESGRGIGTTVSFRVPLHASEERGGESTHD</sequence>
<dbReference type="Gene3D" id="3.30.565.10">
    <property type="entry name" value="Histidine kinase-like ATPase, C-terminal domain"/>
    <property type="match status" value="2"/>
</dbReference>
<comment type="caution">
    <text evidence="13">The sequence shown here is derived from an EMBL/GenBank/DDBJ whole genome shotgun (WGS) entry which is preliminary data.</text>
</comment>
<dbReference type="EC" id="2.7.13.3" evidence="2"/>
<evidence type="ECO:0000259" key="12">
    <source>
        <dbReference type="PROSITE" id="PS50110"/>
    </source>
</evidence>
<dbReference type="InterPro" id="IPR005467">
    <property type="entry name" value="His_kinase_dom"/>
</dbReference>
<dbReference type="Gene3D" id="3.40.50.2300">
    <property type="match status" value="1"/>
</dbReference>
<dbReference type="Pfam" id="PF07695">
    <property type="entry name" value="7TMR-DISM_7TM"/>
    <property type="match status" value="1"/>
</dbReference>
<dbReference type="InterPro" id="IPR036890">
    <property type="entry name" value="HATPase_C_sf"/>
</dbReference>
<proteinExistence type="predicted"/>
<dbReference type="PROSITE" id="PS50110">
    <property type="entry name" value="RESPONSE_REGULATORY"/>
    <property type="match status" value="1"/>
</dbReference>
<dbReference type="Proteomes" id="UP001596105">
    <property type="component" value="Unassembled WGS sequence"/>
</dbReference>
<dbReference type="CDD" id="cd00082">
    <property type="entry name" value="HisKA"/>
    <property type="match status" value="1"/>
</dbReference>
<dbReference type="SUPFAM" id="SSF47384">
    <property type="entry name" value="Homodimeric domain of signal transducing histidine kinase"/>
    <property type="match status" value="1"/>
</dbReference>
<dbReference type="InterPro" id="IPR011006">
    <property type="entry name" value="CheY-like_superfamily"/>
</dbReference>
<dbReference type="GO" id="GO:0005524">
    <property type="term" value="F:ATP binding"/>
    <property type="evidence" value="ECO:0007669"/>
    <property type="project" value="UniProtKB-KW"/>
</dbReference>
<dbReference type="CDD" id="cd16922">
    <property type="entry name" value="HATPase_EvgS-ArcB-TorS-like"/>
    <property type="match status" value="1"/>
</dbReference>
<organism evidence="13 14">
    <name type="scientific">Cohnella suwonensis</name>
    <dbReference type="NCBI Taxonomy" id="696072"/>
    <lineage>
        <taxon>Bacteria</taxon>
        <taxon>Bacillati</taxon>
        <taxon>Bacillota</taxon>
        <taxon>Bacilli</taxon>
        <taxon>Bacillales</taxon>
        <taxon>Paenibacillaceae</taxon>
        <taxon>Cohnella</taxon>
    </lineage>
</organism>
<dbReference type="Pfam" id="PF02518">
    <property type="entry name" value="HATPase_c"/>
    <property type="match status" value="2"/>
</dbReference>
<dbReference type="InterPro" id="IPR003661">
    <property type="entry name" value="HisK_dim/P_dom"/>
</dbReference>
<evidence type="ECO:0000256" key="4">
    <source>
        <dbReference type="ARBA" id="ARBA00022679"/>
    </source>
</evidence>
<dbReference type="PANTHER" id="PTHR43047">
    <property type="entry name" value="TWO-COMPONENT HISTIDINE PROTEIN KINASE"/>
    <property type="match status" value="1"/>
</dbReference>
<reference evidence="14" key="1">
    <citation type="journal article" date="2019" name="Int. J. Syst. Evol. Microbiol.">
        <title>The Global Catalogue of Microorganisms (GCM) 10K type strain sequencing project: providing services to taxonomists for standard genome sequencing and annotation.</title>
        <authorList>
            <consortium name="The Broad Institute Genomics Platform"/>
            <consortium name="The Broad Institute Genome Sequencing Center for Infectious Disease"/>
            <person name="Wu L."/>
            <person name="Ma J."/>
        </authorList>
    </citation>
    <scope>NUCLEOTIDE SEQUENCE [LARGE SCALE GENOMIC DNA]</scope>
    <source>
        <strain evidence="14">CCUG 57113</strain>
    </source>
</reference>
<evidence type="ECO:0000256" key="7">
    <source>
        <dbReference type="ARBA" id="ARBA00022840"/>
    </source>
</evidence>
<evidence type="ECO:0000256" key="10">
    <source>
        <dbReference type="SAM" id="Phobius"/>
    </source>
</evidence>
<feature type="transmembrane region" description="Helical" evidence="10">
    <location>
        <begin position="307"/>
        <end position="327"/>
    </location>
</feature>
<keyword evidence="8" id="KW-0902">Two-component regulatory system</keyword>
<feature type="transmembrane region" description="Helical" evidence="10">
    <location>
        <begin position="275"/>
        <end position="295"/>
    </location>
</feature>
<dbReference type="InterPro" id="IPR008979">
    <property type="entry name" value="Galactose-bd-like_sf"/>
</dbReference>
<feature type="domain" description="Histidine kinase" evidence="11">
    <location>
        <begin position="935"/>
        <end position="1033"/>
    </location>
</feature>
<dbReference type="PANTHER" id="PTHR43047:SF72">
    <property type="entry name" value="OSMOSENSING HISTIDINE PROTEIN KINASE SLN1"/>
    <property type="match status" value="1"/>
</dbReference>
<evidence type="ECO:0000256" key="6">
    <source>
        <dbReference type="ARBA" id="ARBA00022777"/>
    </source>
</evidence>
<dbReference type="InterPro" id="IPR004358">
    <property type="entry name" value="Sig_transdc_His_kin-like_C"/>
</dbReference>
<dbReference type="InterPro" id="IPR003594">
    <property type="entry name" value="HATPase_dom"/>
</dbReference>
<dbReference type="PRINTS" id="PR00344">
    <property type="entry name" value="BCTRLSENSOR"/>
</dbReference>
<dbReference type="SMART" id="SM00387">
    <property type="entry name" value="HATPase_c"/>
    <property type="match status" value="2"/>
</dbReference>
<evidence type="ECO:0000313" key="14">
    <source>
        <dbReference type="Proteomes" id="UP001596105"/>
    </source>
</evidence>
<evidence type="ECO:0000256" key="1">
    <source>
        <dbReference type="ARBA" id="ARBA00000085"/>
    </source>
</evidence>
<dbReference type="SUPFAM" id="SSF55874">
    <property type="entry name" value="ATPase domain of HSP90 chaperone/DNA topoisomerase II/histidine kinase"/>
    <property type="match status" value="2"/>
</dbReference>
<keyword evidence="14" id="KW-1185">Reference proteome</keyword>
<dbReference type="SUPFAM" id="SSF52172">
    <property type="entry name" value="CheY-like"/>
    <property type="match status" value="1"/>
</dbReference>
<gene>
    <name evidence="13" type="ORF">ACFPPD_10545</name>
</gene>
<dbReference type="InterPro" id="IPR036097">
    <property type="entry name" value="HisK_dim/P_sf"/>
</dbReference>
<dbReference type="Pfam" id="PF06580">
    <property type="entry name" value="His_kinase"/>
    <property type="match status" value="1"/>
</dbReference>
<dbReference type="InterPro" id="IPR001789">
    <property type="entry name" value="Sig_transdc_resp-reg_receiver"/>
</dbReference>
<accession>A0ABW0LTP0</accession>